<dbReference type="RefSeq" id="XP_018008652.2">
    <property type="nucleotide sequence ID" value="XM_018153163.2"/>
</dbReference>
<dbReference type="PANTHER" id="PTHR13366:SF0">
    <property type="entry name" value="HEAT REPEAT-CONTAINING PROTEIN 6"/>
    <property type="match status" value="1"/>
</dbReference>
<dbReference type="KEGG" id="hazt:108666318"/>
<proteinExistence type="predicted"/>
<dbReference type="Proteomes" id="UP000694843">
    <property type="component" value="Unplaced"/>
</dbReference>
<evidence type="ECO:0000259" key="3">
    <source>
        <dbReference type="Pfam" id="PF13251"/>
    </source>
</evidence>
<sequence length="885" mass="96369">MIQLQYIANATDQIDRAAYSSLSQQLGTSVRELHRVLTQVLMSERSTDGAVRSLKTLELLVDNVTYSRLAPGLLSCVASCVKPFVTHTEAVVRANALSVMVSVLLVKPSVGEVRLLLLHYAAPHGRPSHLDTEGSFVTLCDEPHQWDEETPDEETNSELDDVSKALSGSSISGRTADRGSVLHSIGNVASAGAAAARSANEVSTSALIDAANMTKTSEINAANEMKTATVPPQRRSLPSRRSFLYWLLDVCIGTLLPPAAARGVHVQVLLQSLRVLSALLSEHFCLVYFKLGLIQRVIADHCAFFLQTTDRAGQLSSEACHPPSETGVVLKHVFPLLSSLVALLKKECDASLRSDPLPPPAPRVPSPCTHRASGNSAVPQESAKDDRVCAIETSFSPSEWRRLALDVWLWTLQEPLQGLLQLPAVDPAASSCNPGVLRWRAALTSASDAGDMARCQLVAAAGVLTHVTSEVTEHLSEPLLESVMQFVLWLIGHSHRDLSVWGVRVCGCISEHPAVQRSPLAVTLICAAVTKGTALLAAADECERLERSDDEVSAGGAVNKTRLMAMSALANLASSLKHYSPGHPEKELLPCELVEQLLEVAIAACNDKSKVRPHGVRCLGSTIGWLRDVAYQQQQGNLLSPQRATWWSVKSAVISRALTTLVDCCSRGSNMKMRWNACHALGHLLQCPLPIEHTQKWRDPIVTLLCDLIGGFHNFKVRIQACGALCSLPCRELYTSHYCLAWKSLLAAANSSQNVVDYLEILHREDLIRQVVQGMWHLSSMVALPDSSWLRSALLENQESVAAVVRRANVSLPPHQWEANERAQQHVLGLMQGSDALTDEQAEMLTLLQELLLEPRLPSLSFDSSVAYASGLKSSHYNDLKQFSK</sequence>
<accession>A0A8B7N469</accession>
<gene>
    <name evidence="5" type="primary">LOC108666318</name>
</gene>
<feature type="domain" description="DUF4042" evidence="3">
    <location>
        <begin position="5"/>
        <end position="108"/>
    </location>
</feature>
<dbReference type="AlphaFoldDB" id="A0A8B7N469"/>
<feature type="region of interest" description="Disordered" evidence="2">
    <location>
        <begin position="354"/>
        <end position="383"/>
    </location>
</feature>
<organism evidence="4 5">
    <name type="scientific">Hyalella azteca</name>
    <name type="common">Amphipod</name>
    <dbReference type="NCBI Taxonomy" id="294128"/>
    <lineage>
        <taxon>Eukaryota</taxon>
        <taxon>Metazoa</taxon>
        <taxon>Ecdysozoa</taxon>
        <taxon>Arthropoda</taxon>
        <taxon>Crustacea</taxon>
        <taxon>Multicrustacea</taxon>
        <taxon>Malacostraca</taxon>
        <taxon>Eumalacostraca</taxon>
        <taxon>Peracarida</taxon>
        <taxon>Amphipoda</taxon>
        <taxon>Senticaudata</taxon>
        <taxon>Talitrida</taxon>
        <taxon>Talitroidea</taxon>
        <taxon>Hyalellidae</taxon>
        <taxon>Hyalella</taxon>
    </lineage>
</organism>
<name>A0A8B7N469_HYAAZ</name>
<evidence type="ECO:0000256" key="1">
    <source>
        <dbReference type="ARBA" id="ARBA00015263"/>
    </source>
</evidence>
<dbReference type="GeneID" id="108666318"/>
<dbReference type="InterPro" id="IPR011989">
    <property type="entry name" value="ARM-like"/>
</dbReference>
<dbReference type="Gene3D" id="1.25.10.10">
    <property type="entry name" value="Leucine-rich Repeat Variant"/>
    <property type="match status" value="1"/>
</dbReference>
<dbReference type="SUPFAM" id="SSF48371">
    <property type="entry name" value="ARM repeat"/>
    <property type="match status" value="1"/>
</dbReference>
<dbReference type="InterPro" id="IPR016024">
    <property type="entry name" value="ARM-type_fold"/>
</dbReference>
<protein>
    <recommendedName>
        <fullName evidence="1">HEAT repeat-containing protein 6</fullName>
    </recommendedName>
</protein>
<feature type="compositionally biased region" description="Pro residues" evidence="2">
    <location>
        <begin position="356"/>
        <end position="365"/>
    </location>
</feature>
<dbReference type="PANTHER" id="PTHR13366">
    <property type="entry name" value="MALARIA ANTIGEN-RELATED"/>
    <property type="match status" value="1"/>
</dbReference>
<dbReference type="OrthoDB" id="6380861at2759"/>
<evidence type="ECO:0000256" key="2">
    <source>
        <dbReference type="SAM" id="MobiDB-lite"/>
    </source>
</evidence>
<dbReference type="InterPro" id="IPR025283">
    <property type="entry name" value="DUF4042"/>
</dbReference>
<evidence type="ECO:0000313" key="5">
    <source>
        <dbReference type="RefSeq" id="XP_018008652.2"/>
    </source>
</evidence>
<keyword evidence="4" id="KW-1185">Reference proteome</keyword>
<reference evidence="5" key="1">
    <citation type="submission" date="2025-08" db="UniProtKB">
        <authorList>
            <consortium name="RefSeq"/>
        </authorList>
    </citation>
    <scope>IDENTIFICATION</scope>
    <source>
        <tissue evidence="5">Whole organism</tissue>
    </source>
</reference>
<dbReference type="Pfam" id="PF13251">
    <property type="entry name" value="DUF4042"/>
    <property type="match status" value="1"/>
</dbReference>
<evidence type="ECO:0000313" key="4">
    <source>
        <dbReference type="Proteomes" id="UP000694843"/>
    </source>
</evidence>
<dbReference type="InterPro" id="IPR052107">
    <property type="entry name" value="HEAT6"/>
</dbReference>